<evidence type="ECO:0000313" key="9">
    <source>
        <dbReference type="Proteomes" id="UP000694846"/>
    </source>
</evidence>
<proteinExistence type="inferred from homology"/>
<evidence type="ECO:0000256" key="5">
    <source>
        <dbReference type="ARBA" id="ARBA00048763"/>
    </source>
</evidence>
<name>A0A8B8GAT7_9HEMI</name>
<dbReference type="Gene3D" id="3.40.50.150">
    <property type="entry name" value="Vaccinia Virus protein VP39"/>
    <property type="match status" value="1"/>
</dbReference>
<dbReference type="SUPFAM" id="SSF53335">
    <property type="entry name" value="S-adenosyl-L-methionine-dependent methyltransferases"/>
    <property type="match status" value="1"/>
</dbReference>
<dbReference type="Pfam" id="PF09445">
    <property type="entry name" value="Methyltransf_15"/>
    <property type="match status" value="1"/>
</dbReference>
<protein>
    <recommendedName>
        <fullName evidence="1">Trimethylguanosine synthase</fullName>
    </recommendedName>
    <alternativeName>
        <fullName evidence="7">Cap-specific guanine-N(2) methyltransferase</fullName>
    </alternativeName>
</protein>
<evidence type="ECO:0000256" key="1">
    <source>
        <dbReference type="ARBA" id="ARBA00018517"/>
    </source>
</evidence>
<dbReference type="PANTHER" id="PTHR14741:SF32">
    <property type="entry name" value="TRIMETHYLGUANOSINE SYNTHASE"/>
    <property type="match status" value="1"/>
</dbReference>
<dbReference type="InterPro" id="IPR019012">
    <property type="entry name" value="RNA_cap_Gua-N2-MeTrfase"/>
</dbReference>
<dbReference type="PANTHER" id="PTHR14741">
    <property type="entry name" value="S-ADENOSYLMETHIONINE-DEPENDENT METHYLTRANSFERASE RELATED"/>
    <property type="match status" value="1"/>
</dbReference>
<sequence length="447" mass="50796">MVQLAPTADSTSGPGTELGPSKADTQECTLNRTYKYWKLRFSLFSKFDEEVMLDEASMYSVCPEVLAQHIAKRCTSFGTVLDPFCGTGVNVIQLALTCDHSKLVHTTIEHNRLGSKIDLDSKKIALAKKNAEVYGVAHRIDFKGGNSFLVAANLKVDAVVASPPWGGSGYERRAKFDARDLCGRETDGMAAFIRMARAVAPKVVLHVPKNIDKSQYLQMAMDEGFSRIQYESVWIDKKPNCMNLYLTRNDTNARGIPVQTSKLVQPDNPSSNKQQIERLRTEDKFMYKSYLNKIIFVLPKYENYKNSSICTFTYFQFFPHKIFAEKYFFFFGGLDHQAVVGFVVNDKLLPNVKRFEVINDRICYLELEFKRYNLVIINGYAPIEDKNEDIKNEFYEKLDTICDLLPNNKVKIILGDYNAKIGQESFFSPTIGKNILHTNSNDNGSRL</sequence>
<organism evidence="9 10">
    <name type="scientific">Sipha flava</name>
    <name type="common">yellow sugarcane aphid</name>
    <dbReference type="NCBI Taxonomy" id="143950"/>
    <lineage>
        <taxon>Eukaryota</taxon>
        <taxon>Metazoa</taxon>
        <taxon>Ecdysozoa</taxon>
        <taxon>Arthropoda</taxon>
        <taxon>Hexapoda</taxon>
        <taxon>Insecta</taxon>
        <taxon>Pterygota</taxon>
        <taxon>Neoptera</taxon>
        <taxon>Paraneoptera</taxon>
        <taxon>Hemiptera</taxon>
        <taxon>Sternorrhyncha</taxon>
        <taxon>Aphidomorpha</taxon>
        <taxon>Aphidoidea</taxon>
        <taxon>Aphididae</taxon>
        <taxon>Sipha</taxon>
    </lineage>
</organism>
<dbReference type="GeneID" id="112690155"/>
<dbReference type="GO" id="GO:0071164">
    <property type="term" value="F:RNA cap trimethylguanosine synthase activity"/>
    <property type="evidence" value="ECO:0007669"/>
    <property type="project" value="TreeGrafter"/>
</dbReference>
<evidence type="ECO:0000256" key="7">
    <source>
        <dbReference type="ARBA" id="ARBA00049790"/>
    </source>
</evidence>
<comment type="catalytic activity">
    <reaction evidence="6">
        <text>a 5'-end (N(7)-methyl 5'-triphosphoguanosine)-ribonucleoside in snRNA + S-adenosyl-L-methionine = a 5'-end (N(2),N(7)-dimethyl 5'-triphosphoguanosine)-ribonucleoside in snRNA + S-adenosyl-L-homocysteine + H(+)</text>
        <dbReference type="Rhea" id="RHEA:78471"/>
        <dbReference type="Rhea" id="RHEA-COMP:19085"/>
        <dbReference type="Rhea" id="RHEA-COMP:19087"/>
        <dbReference type="ChEBI" id="CHEBI:15378"/>
        <dbReference type="ChEBI" id="CHEBI:57856"/>
        <dbReference type="ChEBI" id="CHEBI:59789"/>
        <dbReference type="ChEBI" id="CHEBI:156461"/>
        <dbReference type="ChEBI" id="CHEBI:172880"/>
    </reaction>
    <physiologicalReaction direction="left-to-right" evidence="6">
        <dbReference type="Rhea" id="RHEA:78472"/>
    </physiologicalReaction>
</comment>
<gene>
    <name evidence="10" type="primary">LOC112690155</name>
</gene>
<keyword evidence="9" id="KW-1185">Reference proteome</keyword>
<evidence type="ECO:0000256" key="2">
    <source>
        <dbReference type="ARBA" id="ARBA00025783"/>
    </source>
</evidence>
<evidence type="ECO:0000313" key="10">
    <source>
        <dbReference type="RefSeq" id="XP_025419882.1"/>
    </source>
</evidence>
<dbReference type="InterPro" id="IPR029063">
    <property type="entry name" value="SAM-dependent_MTases_sf"/>
</dbReference>
<comment type="catalytic activity">
    <reaction evidence="5">
        <text>a 5'-end (N(2),N(7)-dimethyl 5'-triphosphoguanosine)-ribonucleoside in snRNA + S-adenosyl-L-methionine = a 5'-end (N(2),N(2),N(7)-trimethyl 5'-triphosphoguanosine)-ribonucleoside in snRNA + S-adenosyl-L-homocysteine + H(+)</text>
        <dbReference type="Rhea" id="RHEA:78479"/>
        <dbReference type="Rhea" id="RHEA-COMP:19087"/>
        <dbReference type="Rhea" id="RHEA-COMP:19089"/>
        <dbReference type="ChEBI" id="CHEBI:15378"/>
        <dbReference type="ChEBI" id="CHEBI:57856"/>
        <dbReference type="ChEBI" id="CHEBI:59789"/>
        <dbReference type="ChEBI" id="CHEBI:167623"/>
        <dbReference type="ChEBI" id="CHEBI:172880"/>
    </reaction>
    <physiologicalReaction direction="left-to-right" evidence="5">
        <dbReference type="Rhea" id="RHEA:78480"/>
    </physiologicalReaction>
</comment>
<evidence type="ECO:0000256" key="4">
    <source>
        <dbReference type="ARBA" id="ARBA00048740"/>
    </source>
</evidence>
<comment type="catalytic activity">
    <reaction evidence="3">
        <text>a 5'-end (N(2),N(7)-dimethyl 5'-triphosphoguanosine)-ribonucleoside in snoRNA + S-adenosyl-L-methionine = a 5'-end (N(2),N(2),N(7)-trimethyl 5'-triphosphoguanosine)-ribonucleoside in snoRNA + S-adenosyl-L-homocysteine + H(+)</text>
        <dbReference type="Rhea" id="RHEA:78507"/>
        <dbReference type="Rhea" id="RHEA-COMP:19088"/>
        <dbReference type="Rhea" id="RHEA-COMP:19090"/>
        <dbReference type="ChEBI" id="CHEBI:15378"/>
        <dbReference type="ChEBI" id="CHEBI:57856"/>
        <dbReference type="ChEBI" id="CHEBI:59789"/>
        <dbReference type="ChEBI" id="CHEBI:167623"/>
        <dbReference type="ChEBI" id="CHEBI:172880"/>
    </reaction>
    <physiologicalReaction direction="left-to-right" evidence="3">
        <dbReference type="Rhea" id="RHEA:78508"/>
    </physiologicalReaction>
</comment>
<dbReference type="AlphaFoldDB" id="A0A8B8GAT7"/>
<comment type="similarity">
    <text evidence="2">Belongs to the methyltransferase superfamily. Trimethylguanosine synthase family.</text>
</comment>
<dbReference type="CDD" id="cd02440">
    <property type="entry name" value="AdoMet_MTases"/>
    <property type="match status" value="1"/>
</dbReference>
<evidence type="ECO:0000256" key="3">
    <source>
        <dbReference type="ARBA" id="ARBA00047418"/>
    </source>
</evidence>
<dbReference type="Gene3D" id="3.60.10.10">
    <property type="entry name" value="Endonuclease/exonuclease/phosphatase"/>
    <property type="match status" value="1"/>
</dbReference>
<dbReference type="GO" id="GO:0005634">
    <property type="term" value="C:nucleus"/>
    <property type="evidence" value="ECO:0007669"/>
    <property type="project" value="TreeGrafter"/>
</dbReference>
<dbReference type="InterPro" id="IPR036691">
    <property type="entry name" value="Endo/exonu/phosph_ase_sf"/>
</dbReference>
<feature type="non-terminal residue" evidence="10">
    <location>
        <position position="447"/>
    </location>
</feature>
<accession>A0A8B8GAT7</accession>
<dbReference type="Proteomes" id="UP000694846">
    <property type="component" value="Unplaced"/>
</dbReference>
<evidence type="ECO:0000256" key="8">
    <source>
        <dbReference type="SAM" id="MobiDB-lite"/>
    </source>
</evidence>
<dbReference type="RefSeq" id="XP_025419882.1">
    <property type="nucleotide sequence ID" value="XM_025564097.1"/>
</dbReference>
<dbReference type="SUPFAM" id="SSF56219">
    <property type="entry name" value="DNase I-like"/>
    <property type="match status" value="1"/>
</dbReference>
<comment type="catalytic activity">
    <reaction evidence="4">
        <text>a 5'-end (N(7)-methyl 5'-triphosphoguanosine)-ribonucleoside in snoRNA + S-adenosyl-L-methionine = a 5'-end (N(2),N(7)-dimethyl 5'-triphosphoguanosine)-ribonucleoside in snoRNA + S-adenosyl-L-homocysteine + H(+)</text>
        <dbReference type="Rhea" id="RHEA:78475"/>
        <dbReference type="Rhea" id="RHEA-COMP:19086"/>
        <dbReference type="Rhea" id="RHEA-COMP:19088"/>
        <dbReference type="ChEBI" id="CHEBI:15378"/>
        <dbReference type="ChEBI" id="CHEBI:57856"/>
        <dbReference type="ChEBI" id="CHEBI:59789"/>
        <dbReference type="ChEBI" id="CHEBI:156461"/>
        <dbReference type="ChEBI" id="CHEBI:172880"/>
    </reaction>
    <physiologicalReaction direction="left-to-right" evidence="4">
        <dbReference type="Rhea" id="RHEA:78476"/>
    </physiologicalReaction>
</comment>
<reference evidence="10" key="1">
    <citation type="submission" date="2025-08" db="UniProtKB">
        <authorList>
            <consortium name="RefSeq"/>
        </authorList>
    </citation>
    <scope>IDENTIFICATION</scope>
    <source>
        <tissue evidence="10">Whole body</tissue>
    </source>
</reference>
<evidence type="ECO:0000256" key="6">
    <source>
        <dbReference type="ARBA" id="ARBA00049075"/>
    </source>
</evidence>
<feature type="region of interest" description="Disordered" evidence="8">
    <location>
        <begin position="1"/>
        <end position="23"/>
    </location>
</feature>